<evidence type="ECO:0000313" key="1">
    <source>
        <dbReference type="EMBL" id="GLS26841.1"/>
    </source>
</evidence>
<accession>A0AA37WP48</accession>
<sequence>MEIRYELNLLLSAIGEKYSIRDLVLNEKGNVFLSVDGKVDFGFSTFDEYGYVRMYGQISDLGVNIKEDKMTVICSLLSENITGFHAPHLKWSYVSDEDIVYLVRDLGEAELNIDTFESLINDFLLDCESAKSRLNTLISDSNAKQGEIRETFMDSSILWV</sequence>
<organism evidence="1 2">
    <name type="scientific">Marinibactrum halimedae</name>
    <dbReference type="NCBI Taxonomy" id="1444977"/>
    <lineage>
        <taxon>Bacteria</taxon>
        <taxon>Pseudomonadati</taxon>
        <taxon>Pseudomonadota</taxon>
        <taxon>Gammaproteobacteria</taxon>
        <taxon>Cellvibrionales</taxon>
        <taxon>Cellvibrionaceae</taxon>
        <taxon>Marinibactrum</taxon>
    </lineage>
</organism>
<dbReference type="Proteomes" id="UP001156870">
    <property type="component" value="Unassembled WGS sequence"/>
</dbReference>
<dbReference type="CDD" id="cd16364">
    <property type="entry name" value="T3SC_I-like"/>
    <property type="match status" value="1"/>
</dbReference>
<dbReference type="RefSeq" id="WP_232593620.1">
    <property type="nucleotide sequence ID" value="NZ_BSPD01000062.1"/>
</dbReference>
<name>A0AA37WP48_9GAMM</name>
<dbReference type="EMBL" id="BSPD01000062">
    <property type="protein sequence ID" value="GLS26841.1"/>
    <property type="molecule type" value="Genomic_DNA"/>
</dbReference>
<dbReference type="AlphaFoldDB" id="A0AA37WP48"/>
<evidence type="ECO:0000313" key="2">
    <source>
        <dbReference type="Proteomes" id="UP001156870"/>
    </source>
</evidence>
<dbReference type="Gene3D" id="3.30.1460.10">
    <property type="match status" value="1"/>
</dbReference>
<reference evidence="1 2" key="1">
    <citation type="journal article" date="2014" name="Int. J. Syst. Evol. Microbiol.">
        <title>Complete genome sequence of Corynebacterium casei LMG S-19264T (=DSM 44701T), isolated from a smear-ripened cheese.</title>
        <authorList>
            <consortium name="US DOE Joint Genome Institute (JGI-PGF)"/>
            <person name="Walter F."/>
            <person name="Albersmeier A."/>
            <person name="Kalinowski J."/>
            <person name="Ruckert C."/>
        </authorList>
    </citation>
    <scope>NUCLEOTIDE SEQUENCE [LARGE SCALE GENOMIC DNA]</scope>
    <source>
        <strain evidence="1 2">NBRC 110095</strain>
    </source>
</reference>
<proteinExistence type="predicted"/>
<protein>
    <submittedName>
        <fullName evidence="1">Uncharacterized protein</fullName>
    </submittedName>
</protein>
<keyword evidence="2" id="KW-1185">Reference proteome</keyword>
<gene>
    <name evidence="1" type="ORF">GCM10007877_25600</name>
</gene>
<dbReference type="SUPFAM" id="SSF69635">
    <property type="entry name" value="Type III secretory system chaperone-like"/>
    <property type="match status" value="1"/>
</dbReference>
<comment type="caution">
    <text evidence="1">The sequence shown here is derived from an EMBL/GenBank/DDBJ whole genome shotgun (WGS) entry which is preliminary data.</text>
</comment>